<evidence type="ECO:0000313" key="2">
    <source>
        <dbReference type="EMBL" id="KID55633.1"/>
    </source>
</evidence>
<sequence length="134" mass="14955">MKINAELVLSARQDKAWSQDELAIASGLNLRTVQRIESEGTASLQSKKAIASALDLSISELDHEEPKTMTKYEYKTLELPFKFGIFKQGTPDIDEALNAEGKDGWRLKQMVLPASSNMGQSEKMIAILERELVE</sequence>
<dbReference type="InterPro" id="IPR001387">
    <property type="entry name" value="Cro/C1-type_HTH"/>
</dbReference>
<reference evidence="3 4" key="1">
    <citation type="submission" date="2014-12" db="EMBL/GenBank/DDBJ databases">
        <title>Draft Genome Sequence of Pseudoalteromonas luteoviolacea HI1.</title>
        <authorList>
            <person name="Asahina A.Y."/>
            <person name="Hadfield M.G."/>
        </authorList>
    </citation>
    <scope>NUCLEOTIDE SEQUENCE [LARGE SCALE GENOMIC DNA]</scope>
    <source>
        <strain evidence="3 4">HI1</strain>
    </source>
</reference>
<dbReference type="SMART" id="SM00530">
    <property type="entry name" value="HTH_XRE"/>
    <property type="match status" value="1"/>
</dbReference>
<comment type="caution">
    <text evidence="3">The sequence shown here is derived from an EMBL/GenBank/DDBJ whole genome shotgun (WGS) entry which is preliminary data.</text>
</comment>
<dbReference type="Proteomes" id="UP000031327">
    <property type="component" value="Unassembled WGS sequence"/>
</dbReference>
<evidence type="ECO:0000259" key="1">
    <source>
        <dbReference type="PROSITE" id="PS50943"/>
    </source>
</evidence>
<dbReference type="Pfam" id="PF01381">
    <property type="entry name" value="HTH_3"/>
    <property type="match status" value="1"/>
</dbReference>
<evidence type="ECO:0000313" key="3">
    <source>
        <dbReference type="EMBL" id="KID56356.1"/>
    </source>
</evidence>
<dbReference type="InterPro" id="IPR025234">
    <property type="entry name" value="YjzH-like"/>
</dbReference>
<dbReference type="AlphaFoldDB" id="A0A0C1Q6R7"/>
<dbReference type="GO" id="GO:0003677">
    <property type="term" value="F:DNA binding"/>
    <property type="evidence" value="ECO:0007669"/>
    <property type="project" value="InterPro"/>
</dbReference>
<dbReference type="Pfam" id="PF13783">
    <property type="entry name" value="DUF4177"/>
    <property type="match status" value="1"/>
</dbReference>
<evidence type="ECO:0000313" key="4">
    <source>
        <dbReference type="Proteomes" id="UP000031327"/>
    </source>
</evidence>
<proteinExistence type="predicted"/>
<dbReference type="CDD" id="cd00093">
    <property type="entry name" value="HTH_XRE"/>
    <property type="match status" value="1"/>
</dbReference>
<feature type="domain" description="HTH cro/C1-type" evidence="1">
    <location>
        <begin position="8"/>
        <end position="61"/>
    </location>
</feature>
<dbReference type="EMBL" id="JWIC01000007">
    <property type="protein sequence ID" value="KID55633.1"/>
    <property type="molecule type" value="Genomic_DNA"/>
</dbReference>
<accession>A0A0C1Q6R7</accession>
<dbReference type="Gene3D" id="1.10.260.40">
    <property type="entry name" value="lambda repressor-like DNA-binding domains"/>
    <property type="match status" value="1"/>
</dbReference>
<dbReference type="PROSITE" id="PS50943">
    <property type="entry name" value="HTH_CROC1"/>
    <property type="match status" value="1"/>
</dbReference>
<dbReference type="SUPFAM" id="SSF47413">
    <property type="entry name" value="lambda repressor-like DNA-binding domains"/>
    <property type="match status" value="1"/>
</dbReference>
<protein>
    <submittedName>
        <fullName evidence="3">XRE family transcriptional regulator</fullName>
    </submittedName>
</protein>
<gene>
    <name evidence="2" type="ORF">JF50_14590</name>
    <name evidence="3" type="ORF">JF50_19200</name>
</gene>
<dbReference type="RefSeq" id="WP_039610211.1">
    <property type="nucleotide sequence ID" value="NZ_JWIC01000007.1"/>
</dbReference>
<dbReference type="InterPro" id="IPR010982">
    <property type="entry name" value="Lambda_DNA-bd_dom_sf"/>
</dbReference>
<dbReference type="EMBL" id="JWIC01000007">
    <property type="protein sequence ID" value="KID56356.1"/>
    <property type="molecule type" value="Genomic_DNA"/>
</dbReference>
<name>A0A0C1Q6R7_9GAMM</name>
<organism evidence="3 4">
    <name type="scientific">Pseudoalteromonas luteoviolacea</name>
    <dbReference type="NCBI Taxonomy" id="43657"/>
    <lineage>
        <taxon>Bacteria</taxon>
        <taxon>Pseudomonadati</taxon>
        <taxon>Pseudomonadota</taxon>
        <taxon>Gammaproteobacteria</taxon>
        <taxon>Alteromonadales</taxon>
        <taxon>Pseudoalteromonadaceae</taxon>
        <taxon>Pseudoalteromonas</taxon>
    </lineage>
</organism>